<evidence type="ECO:0000313" key="3">
    <source>
        <dbReference type="Proteomes" id="UP000016895"/>
    </source>
</evidence>
<sequence length="225" mass="25664">MSGSWSEEELRATVRIYLKMSTQEQKGEKFNKKAYYRKLSQEYGRTEKAYEYRMQNISYIFALLGRSWVSGLKPAKNVGRVIGDKIEGIIAELENRPSNPDVGFEIEVSSYQKRKATDKPEGINEPKVNYSSIRVYERSAKVKAWVLNRANGVCELCLDQAPFTALSGKPYLEAHHVRRLSSGGSDSVSNCVALCPNCHRSLHYSINAQQLIDKLYEMNPELERE</sequence>
<proteinExistence type="predicted"/>
<accession>U4KHW0</accession>
<dbReference type="GO" id="GO:0008270">
    <property type="term" value="F:zinc ion binding"/>
    <property type="evidence" value="ECO:0007669"/>
    <property type="project" value="InterPro"/>
</dbReference>
<dbReference type="GO" id="GO:0004519">
    <property type="term" value="F:endonuclease activity"/>
    <property type="evidence" value="ECO:0007669"/>
    <property type="project" value="InterPro"/>
</dbReference>
<dbReference type="CDD" id="cd00085">
    <property type="entry name" value="HNHc"/>
    <property type="match status" value="1"/>
</dbReference>
<evidence type="ECO:0000313" key="2">
    <source>
        <dbReference type="EMBL" id="CCO61594.1"/>
    </source>
</evidence>
<dbReference type="Proteomes" id="UP000016895">
    <property type="component" value="Chromosome 2"/>
</dbReference>
<reference evidence="2 3" key="1">
    <citation type="journal article" date="2013" name="ISME J.">
        <title>Comparative genomics of pathogenic lineages of Vibrio nigripulchritudo identifies virulence-associated traits.</title>
        <authorList>
            <person name="Goudenege D."/>
            <person name="Labreuche Y."/>
            <person name="Krin E."/>
            <person name="Ansquer D."/>
            <person name="Mangenot S."/>
            <person name="Calteau A."/>
            <person name="Medigue C."/>
            <person name="Mazel D."/>
            <person name="Polz M.F."/>
            <person name="Le Roux F."/>
        </authorList>
    </citation>
    <scope>NUCLEOTIDE SEQUENCE [LARGE SCALE GENOMIC DNA]</scope>
    <source>
        <strain evidence="3">SnF1</strain>
    </source>
</reference>
<keyword evidence="3" id="KW-1185">Reference proteome</keyword>
<name>U4KHW0_9VIBR</name>
<dbReference type="KEGG" id="vni:VIBNI_B1874"/>
<dbReference type="RefSeq" id="WP_022561997.1">
    <property type="nucleotide sequence ID" value="NC_022543.1"/>
</dbReference>
<feature type="domain" description="HNH nuclease" evidence="1">
    <location>
        <begin position="141"/>
        <end position="200"/>
    </location>
</feature>
<dbReference type="AlphaFoldDB" id="U4KHW0"/>
<dbReference type="GO" id="GO:0003676">
    <property type="term" value="F:nucleic acid binding"/>
    <property type="evidence" value="ECO:0007669"/>
    <property type="project" value="InterPro"/>
</dbReference>
<dbReference type="STRING" id="28173.VIBNI_B1874"/>
<dbReference type="OrthoDB" id="9802640at2"/>
<dbReference type="Gene3D" id="1.10.30.50">
    <property type="match status" value="1"/>
</dbReference>
<evidence type="ECO:0000259" key="1">
    <source>
        <dbReference type="SMART" id="SM00507"/>
    </source>
</evidence>
<dbReference type="InterPro" id="IPR003615">
    <property type="entry name" value="HNH_nuc"/>
</dbReference>
<protein>
    <submittedName>
        <fullName evidence="2">Putative nuclease</fullName>
    </submittedName>
</protein>
<dbReference type="PATRIC" id="fig|1260221.3.peg.5448"/>
<dbReference type="EMBL" id="FO203527">
    <property type="protein sequence ID" value="CCO61594.1"/>
    <property type="molecule type" value="Genomic_DNA"/>
</dbReference>
<gene>
    <name evidence="2" type="ORF">VIBNI_B1874</name>
</gene>
<organism evidence="2 3">
    <name type="scientific">Vibrio nigripulchritudo</name>
    <dbReference type="NCBI Taxonomy" id="28173"/>
    <lineage>
        <taxon>Bacteria</taxon>
        <taxon>Pseudomonadati</taxon>
        <taxon>Pseudomonadota</taxon>
        <taxon>Gammaproteobacteria</taxon>
        <taxon>Vibrionales</taxon>
        <taxon>Vibrionaceae</taxon>
        <taxon>Vibrio</taxon>
    </lineage>
</organism>
<dbReference type="Pfam" id="PF01844">
    <property type="entry name" value="HNH"/>
    <property type="match status" value="1"/>
</dbReference>
<dbReference type="SMART" id="SM00507">
    <property type="entry name" value="HNHc"/>
    <property type="match status" value="1"/>
</dbReference>
<dbReference type="InterPro" id="IPR002711">
    <property type="entry name" value="HNH"/>
</dbReference>